<name>A0ABR0XIV2_REHGL</name>
<evidence type="ECO:0000313" key="3">
    <source>
        <dbReference type="Proteomes" id="UP001318860"/>
    </source>
</evidence>
<comment type="caution">
    <text evidence="2">The sequence shown here is derived from an EMBL/GenBank/DDBJ whole genome shotgun (WGS) entry which is preliminary data.</text>
</comment>
<gene>
    <name evidence="2" type="ORF">DH2020_006225</name>
</gene>
<dbReference type="PANTHER" id="PTHR34061:SF17">
    <property type="entry name" value="EXPRESSED PROTEIN"/>
    <property type="match status" value="1"/>
</dbReference>
<accession>A0ABR0XIV2</accession>
<proteinExistence type="predicted"/>
<reference evidence="2 3" key="1">
    <citation type="journal article" date="2021" name="Comput. Struct. Biotechnol. J.">
        <title>De novo genome assembly of the potent medicinal plant Rehmannia glutinosa using nanopore technology.</title>
        <authorList>
            <person name="Ma L."/>
            <person name="Dong C."/>
            <person name="Song C."/>
            <person name="Wang X."/>
            <person name="Zheng X."/>
            <person name="Niu Y."/>
            <person name="Chen S."/>
            <person name="Feng W."/>
        </authorList>
    </citation>
    <scope>NUCLEOTIDE SEQUENCE [LARGE SCALE GENOMIC DNA]</scope>
    <source>
        <strain evidence="2">DH-2019</strain>
    </source>
</reference>
<protein>
    <submittedName>
        <fullName evidence="2">Uncharacterized protein</fullName>
    </submittedName>
</protein>
<dbReference type="EMBL" id="JABTTQ020000004">
    <property type="protein sequence ID" value="KAK6158911.1"/>
    <property type="molecule type" value="Genomic_DNA"/>
</dbReference>
<dbReference type="Proteomes" id="UP001318860">
    <property type="component" value="Unassembled WGS sequence"/>
</dbReference>
<dbReference type="PANTHER" id="PTHR34061">
    <property type="entry name" value="PROTEIN, PUTATIVE-RELATED"/>
    <property type="match status" value="1"/>
</dbReference>
<keyword evidence="3" id="KW-1185">Reference proteome</keyword>
<evidence type="ECO:0000256" key="1">
    <source>
        <dbReference type="SAM" id="MobiDB-lite"/>
    </source>
</evidence>
<feature type="region of interest" description="Disordered" evidence="1">
    <location>
        <begin position="84"/>
        <end position="105"/>
    </location>
</feature>
<evidence type="ECO:0000313" key="2">
    <source>
        <dbReference type="EMBL" id="KAK6158911.1"/>
    </source>
</evidence>
<organism evidence="2 3">
    <name type="scientific">Rehmannia glutinosa</name>
    <name type="common">Chinese foxglove</name>
    <dbReference type="NCBI Taxonomy" id="99300"/>
    <lineage>
        <taxon>Eukaryota</taxon>
        <taxon>Viridiplantae</taxon>
        <taxon>Streptophyta</taxon>
        <taxon>Embryophyta</taxon>
        <taxon>Tracheophyta</taxon>
        <taxon>Spermatophyta</taxon>
        <taxon>Magnoliopsida</taxon>
        <taxon>eudicotyledons</taxon>
        <taxon>Gunneridae</taxon>
        <taxon>Pentapetalae</taxon>
        <taxon>asterids</taxon>
        <taxon>lamiids</taxon>
        <taxon>Lamiales</taxon>
        <taxon>Orobanchaceae</taxon>
        <taxon>Rehmannieae</taxon>
        <taxon>Rehmannia</taxon>
    </lineage>
</organism>
<sequence>MISHYHRSFEALSNEATESSCGFMKCEKLDRVASWVGASVATAFFVSLERCSCVKISTVDSDVDEEANDRPLMLTKYPSFLTDASSHHGRTTTNYKLPLPVRTPL</sequence>